<evidence type="ECO:0000313" key="12">
    <source>
        <dbReference type="EMBL" id="GAA1741455.1"/>
    </source>
</evidence>
<feature type="compositionally biased region" description="Low complexity" evidence="10">
    <location>
        <begin position="297"/>
        <end position="314"/>
    </location>
</feature>
<comment type="caution">
    <text evidence="12">The sequence shown here is derived from an EMBL/GenBank/DDBJ whole genome shotgun (WGS) entry which is preliminary data.</text>
</comment>
<proteinExistence type="inferred from homology"/>
<organism evidence="12 13">
    <name type="scientific">Luedemannella helvata</name>
    <dbReference type="NCBI Taxonomy" id="349315"/>
    <lineage>
        <taxon>Bacteria</taxon>
        <taxon>Bacillati</taxon>
        <taxon>Actinomycetota</taxon>
        <taxon>Actinomycetes</taxon>
        <taxon>Micromonosporales</taxon>
        <taxon>Micromonosporaceae</taxon>
        <taxon>Luedemannella</taxon>
    </lineage>
</organism>
<keyword evidence="6" id="KW-0378">Hydrolase</keyword>
<keyword evidence="4 11" id="KW-0812">Transmembrane</keyword>
<evidence type="ECO:0000256" key="6">
    <source>
        <dbReference type="ARBA" id="ARBA00022801"/>
    </source>
</evidence>
<evidence type="ECO:0000256" key="10">
    <source>
        <dbReference type="SAM" id="MobiDB-lite"/>
    </source>
</evidence>
<feature type="region of interest" description="Disordered" evidence="10">
    <location>
        <begin position="297"/>
        <end position="323"/>
    </location>
</feature>
<keyword evidence="3" id="KW-1003">Cell membrane</keyword>
<dbReference type="NCBIfam" id="TIGR03919">
    <property type="entry name" value="T7SS_EccB"/>
    <property type="match status" value="1"/>
</dbReference>
<evidence type="ECO:0000256" key="9">
    <source>
        <dbReference type="ARBA" id="ARBA00023136"/>
    </source>
</evidence>
<reference evidence="13" key="1">
    <citation type="journal article" date="2019" name="Int. J. Syst. Evol. Microbiol.">
        <title>The Global Catalogue of Microorganisms (GCM) 10K type strain sequencing project: providing services to taxonomists for standard genome sequencing and annotation.</title>
        <authorList>
            <consortium name="The Broad Institute Genomics Platform"/>
            <consortium name="The Broad Institute Genome Sequencing Center for Infectious Disease"/>
            <person name="Wu L."/>
            <person name="Ma J."/>
        </authorList>
    </citation>
    <scope>NUCLEOTIDE SEQUENCE [LARGE SCALE GENOMIC DNA]</scope>
    <source>
        <strain evidence="13">JCM 13249</strain>
    </source>
</reference>
<evidence type="ECO:0000256" key="3">
    <source>
        <dbReference type="ARBA" id="ARBA00022475"/>
    </source>
</evidence>
<evidence type="ECO:0008006" key="14">
    <source>
        <dbReference type="Google" id="ProtNLM"/>
    </source>
</evidence>
<evidence type="ECO:0000256" key="1">
    <source>
        <dbReference type="ARBA" id="ARBA00004162"/>
    </source>
</evidence>
<comment type="similarity">
    <text evidence="2">Belongs to the EccB family.</text>
</comment>
<evidence type="ECO:0000256" key="8">
    <source>
        <dbReference type="ARBA" id="ARBA00022989"/>
    </source>
</evidence>
<name>A0ABP4W0M3_9ACTN</name>
<dbReference type="Proteomes" id="UP001500655">
    <property type="component" value="Unassembled WGS sequence"/>
</dbReference>
<keyword evidence="8 11" id="KW-1133">Transmembrane helix</keyword>
<evidence type="ECO:0000256" key="5">
    <source>
        <dbReference type="ARBA" id="ARBA00022741"/>
    </source>
</evidence>
<evidence type="ECO:0000313" key="13">
    <source>
        <dbReference type="Proteomes" id="UP001500655"/>
    </source>
</evidence>
<keyword evidence="13" id="KW-1185">Reference proteome</keyword>
<keyword evidence="5" id="KW-0547">Nucleotide-binding</keyword>
<evidence type="ECO:0000256" key="7">
    <source>
        <dbReference type="ARBA" id="ARBA00022840"/>
    </source>
</evidence>
<keyword evidence="7" id="KW-0067">ATP-binding</keyword>
<dbReference type="Gene3D" id="2.40.50.910">
    <property type="entry name" value="Type VII secretion system EccB, repeat 3 domain"/>
    <property type="match status" value="1"/>
</dbReference>
<evidence type="ECO:0000256" key="11">
    <source>
        <dbReference type="SAM" id="Phobius"/>
    </source>
</evidence>
<dbReference type="PANTHER" id="PTHR40765:SF2">
    <property type="entry name" value="ESX-2 SECRETION SYSTEM ATPASE ECCB2"/>
    <property type="match status" value="1"/>
</dbReference>
<dbReference type="InterPro" id="IPR044857">
    <property type="entry name" value="T7SS_EccB_R1"/>
</dbReference>
<dbReference type="EMBL" id="BAAALS010000004">
    <property type="protein sequence ID" value="GAA1741455.1"/>
    <property type="molecule type" value="Genomic_DNA"/>
</dbReference>
<evidence type="ECO:0000256" key="2">
    <source>
        <dbReference type="ARBA" id="ARBA00008149"/>
    </source>
</evidence>
<dbReference type="InterPro" id="IPR007795">
    <property type="entry name" value="T7SS_EccB"/>
</dbReference>
<gene>
    <name evidence="12" type="ORF">GCM10009681_10250</name>
</gene>
<keyword evidence="9 11" id="KW-0472">Membrane</keyword>
<protein>
    <recommendedName>
        <fullName evidence="14">Type VII secretion protein EccB</fullName>
    </recommendedName>
</protein>
<dbReference type="PANTHER" id="PTHR40765">
    <property type="entry name" value="ESX-2 SECRETION SYSTEM ATPASE ECCB2"/>
    <property type="match status" value="1"/>
</dbReference>
<feature type="transmembrane region" description="Helical" evidence="11">
    <location>
        <begin position="20"/>
        <end position="40"/>
    </location>
</feature>
<evidence type="ECO:0000256" key="4">
    <source>
        <dbReference type="ARBA" id="ARBA00022692"/>
    </source>
</evidence>
<dbReference type="Pfam" id="PF05108">
    <property type="entry name" value="T7SS_ESX1_EccB"/>
    <property type="match status" value="1"/>
</dbReference>
<sequence length="455" mass="47283">MVAGEADPLRSPLRRLVGAAFGSIMVGVIALAAVGLFGLVTGRTGAGWRDGGSVILERESGAAYVLRDGVLVPTANFTSALLLQQSPSTVTVPRKQLAGQPRAPMVGIPNAPESLPDPTRLLTGPWSLCTAGARTASGGQSATTALFVGTAAPGGRVLSDQEALLVKLPGGDTLYLVWHGYRYRINSADVVLEALALTQQPQVAVGGSWLNALPEGTAIAPLTQDGRGEPFRALPDMPDARVGQILVVETADKKQYYLVGRERLRPITPVEAAVALADPQTRRAYSNNAPQARELAAGAALAAPRAEAPAASAERPPDTPPRIARLSGTEATMCATFAGNESVARVFVDAEPFTGQGVPTERRTQRGASLVDRVVVAPGHGAVVAAQSSPSAQLGTLFLVTDLGVRYPLSSPDVLRMLGYPDAEPVRLPAGLVARLPEGPELDPEAAAEPVQPID</sequence>
<dbReference type="InterPro" id="IPR042485">
    <property type="entry name" value="T7SS_EccB_R3"/>
</dbReference>
<comment type="subcellular location">
    <subcellularLocation>
        <location evidence="1">Cell membrane</location>
        <topology evidence="1">Single-pass membrane protein</topology>
    </subcellularLocation>
</comment>
<dbReference type="Gene3D" id="3.30.2390.20">
    <property type="entry name" value="Type VII secretion system EccB, repeat 1 domain"/>
    <property type="match status" value="1"/>
</dbReference>
<accession>A0ABP4W0M3</accession>